<organism evidence="1 2">
    <name type="scientific">Cichorium intybus</name>
    <name type="common">Chicory</name>
    <dbReference type="NCBI Taxonomy" id="13427"/>
    <lineage>
        <taxon>Eukaryota</taxon>
        <taxon>Viridiplantae</taxon>
        <taxon>Streptophyta</taxon>
        <taxon>Embryophyta</taxon>
        <taxon>Tracheophyta</taxon>
        <taxon>Spermatophyta</taxon>
        <taxon>Magnoliopsida</taxon>
        <taxon>eudicotyledons</taxon>
        <taxon>Gunneridae</taxon>
        <taxon>Pentapetalae</taxon>
        <taxon>asterids</taxon>
        <taxon>campanulids</taxon>
        <taxon>Asterales</taxon>
        <taxon>Asteraceae</taxon>
        <taxon>Cichorioideae</taxon>
        <taxon>Cichorieae</taxon>
        <taxon>Cichoriinae</taxon>
        <taxon>Cichorium</taxon>
    </lineage>
</organism>
<name>A0ACB9BIW2_CICIN</name>
<comment type="caution">
    <text evidence="1">The sequence shown here is derived from an EMBL/GenBank/DDBJ whole genome shotgun (WGS) entry which is preliminary data.</text>
</comment>
<dbReference type="EMBL" id="CM042014">
    <property type="protein sequence ID" value="KAI3721773.1"/>
    <property type="molecule type" value="Genomic_DNA"/>
</dbReference>
<protein>
    <submittedName>
        <fullName evidence="1">Uncharacterized protein</fullName>
    </submittedName>
</protein>
<keyword evidence="2" id="KW-1185">Reference proteome</keyword>
<gene>
    <name evidence="1" type="ORF">L2E82_32791</name>
</gene>
<evidence type="ECO:0000313" key="1">
    <source>
        <dbReference type="EMBL" id="KAI3721773.1"/>
    </source>
</evidence>
<evidence type="ECO:0000313" key="2">
    <source>
        <dbReference type="Proteomes" id="UP001055811"/>
    </source>
</evidence>
<dbReference type="Proteomes" id="UP001055811">
    <property type="component" value="Linkage Group LG06"/>
</dbReference>
<reference evidence="2" key="1">
    <citation type="journal article" date="2022" name="Mol. Ecol. Resour.">
        <title>The genomes of chicory, endive, great burdock and yacon provide insights into Asteraceae palaeo-polyploidization history and plant inulin production.</title>
        <authorList>
            <person name="Fan W."/>
            <person name="Wang S."/>
            <person name="Wang H."/>
            <person name="Wang A."/>
            <person name="Jiang F."/>
            <person name="Liu H."/>
            <person name="Zhao H."/>
            <person name="Xu D."/>
            <person name="Zhang Y."/>
        </authorList>
    </citation>
    <scope>NUCLEOTIDE SEQUENCE [LARGE SCALE GENOMIC DNA]</scope>
    <source>
        <strain evidence="2">cv. Punajuju</strain>
    </source>
</reference>
<sequence length="137" mass="15695">MHPPSQHPLNTLDTLRLSNKYDLSTKVECLVPKILPIFLIMVATNWLLYLSPIYSCPKPVPPQCKTRKTEAQPSTISRLLNAKRTRRETNSGKSDTARHTETTTTTTTTTSSHRDFTAVLQRNFTNQRIEFFKVSYI</sequence>
<proteinExistence type="predicted"/>
<reference evidence="1 2" key="2">
    <citation type="journal article" date="2022" name="Mol. Ecol. Resour.">
        <title>The genomes of chicory, endive, great burdock and yacon provide insights into Asteraceae paleo-polyploidization history and plant inulin production.</title>
        <authorList>
            <person name="Fan W."/>
            <person name="Wang S."/>
            <person name="Wang H."/>
            <person name="Wang A."/>
            <person name="Jiang F."/>
            <person name="Liu H."/>
            <person name="Zhao H."/>
            <person name="Xu D."/>
            <person name="Zhang Y."/>
        </authorList>
    </citation>
    <scope>NUCLEOTIDE SEQUENCE [LARGE SCALE GENOMIC DNA]</scope>
    <source>
        <strain evidence="2">cv. Punajuju</strain>
        <tissue evidence="1">Leaves</tissue>
    </source>
</reference>
<accession>A0ACB9BIW2</accession>